<dbReference type="AlphaFoldDB" id="A0A0D6ELG6"/>
<dbReference type="PANTHER" id="PTHR10926:SF0">
    <property type="entry name" value="CDC50, ISOFORM A"/>
    <property type="match status" value="1"/>
</dbReference>
<dbReference type="EMBL" id="CENE01000006">
    <property type="protein sequence ID" value="CEQ40465.1"/>
    <property type="molecule type" value="Genomic_DNA"/>
</dbReference>
<dbReference type="GO" id="GO:0005886">
    <property type="term" value="C:plasma membrane"/>
    <property type="evidence" value="ECO:0007669"/>
    <property type="project" value="TreeGrafter"/>
</dbReference>
<dbReference type="OrthoDB" id="340608at2759"/>
<dbReference type="GO" id="GO:0045332">
    <property type="term" value="P:phospholipid translocation"/>
    <property type="evidence" value="ECO:0007669"/>
    <property type="project" value="UniProtKB-UniRule"/>
</dbReference>
<keyword evidence="5 6" id="KW-0472">Membrane</keyword>
<evidence type="ECO:0000256" key="2">
    <source>
        <dbReference type="ARBA" id="ARBA00009457"/>
    </source>
</evidence>
<evidence type="ECO:0000256" key="7">
    <source>
        <dbReference type="SAM" id="MobiDB-lite"/>
    </source>
</evidence>
<keyword evidence="10" id="KW-1185">Reference proteome</keyword>
<comment type="similarity">
    <text evidence="2 6">Belongs to the CDC50/LEM3 family.</text>
</comment>
<feature type="transmembrane region" description="Helical" evidence="8">
    <location>
        <begin position="408"/>
        <end position="429"/>
    </location>
</feature>
<evidence type="ECO:0000256" key="4">
    <source>
        <dbReference type="ARBA" id="ARBA00022989"/>
    </source>
</evidence>
<gene>
    <name evidence="9" type="primary">SPOSA6832_02083</name>
</gene>
<dbReference type="PIRSF" id="PIRSF015840">
    <property type="entry name" value="DUF284_TM_euk"/>
    <property type="match status" value="1"/>
</dbReference>
<evidence type="ECO:0000313" key="9">
    <source>
        <dbReference type="EMBL" id="CEQ40465.1"/>
    </source>
</evidence>
<accession>A0A0D6ELG6</accession>
<sequence length="452" mass="50165">MGLFKRKSSKQEDAEVLKAQETKEKVKWSKRPANTAFKQQRLKAWQPILTPATVLPTFFLVGIIFVPLGGVLLWGSNQVSDPLQAGVAVRALGGSEVEASPTGDGGAASQLSPWTIAQRRPPETTPLTPLHPPPQVKEFTIDYTQCEFTAPNTTFAALASSDYSYRVNTADPIAAPTWQFTHDDAAANVSVQNLCRVQFQLPVKMEKPVFMYYKLTNYYQNHRRYVKSVDTNQLLGHAESASSINGGDCKPVDTIDDKPIYPCGLIANSVFNDTFLPPVLLTPSGLSNNQTYNMTSRGIAWPGEYKKYRPTSYAASDIVPPPNWHDRYPNGYQDGQIPDLSQDEHFQVWMRTAGLPTFRKLYFRNDDEDMEPGSYEMDVYMNYPVAPFGGTKSIVFSTVSFIGGKNPFLGIAYIAVGGACVVLGLALTLRHLIKPRKLGDPQYLSWNRAPAH</sequence>
<evidence type="ECO:0000256" key="5">
    <source>
        <dbReference type="ARBA" id="ARBA00023136"/>
    </source>
</evidence>
<dbReference type="Pfam" id="PF03381">
    <property type="entry name" value="CDC50"/>
    <property type="match status" value="1"/>
</dbReference>
<evidence type="ECO:0000256" key="3">
    <source>
        <dbReference type="ARBA" id="ARBA00022692"/>
    </source>
</evidence>
<feature type="transmembrane region" description="Helical" evidence="8">
    <location>
        <begin position="48"/>
        <end position="74"/>
    </location>
</feature>
<proteinExistence type="inferred from homology"/>
<dbReference type="GO" id="GO:0005794">
    <property type="term" value="C:Golgi apparatus"/>
    <property type="evidence" value="ECO:0007669"/>
    <property type="project" value="TreeGrafter"/>
</dbReference>
<dbReference type="GO" id="GO:0005783">
    <property type="term" value="C:endoplasmic reticulum"/>
    <property type="evidence" value="ECO:0007669"/>
    <property type="project" value="TreeGrafter"/>
</dbReference>
<dbReference type="InterPro" id="IPR005045">
    <property type="entry name" value="CDC50/LEM3_fam"/>
</dbReference>
<dbReference type="Proteomes" id="UP000243876">
    <property type="component" value="Unassembled WGS sequence"/>
</dbReference>
<dbReference type="PANTHER" id="PTHR10926">
    <property type="entry name" value="CELL CYCLE CONTROL PROTEIN 50"/>
    <property type="match status" value="1"/>
</dbReference>
<evidence type="ECO:0000256" key="1">
    <source>
        <dbReference type="ARBA" id="ARBA00004141"/>
    </source>
</evidence>
<reference evidence="10" key="1">
    <citation type="submission" date="2015-02" db="EMBL/GenBank/DDBJ databases">
        <authorList>
            <person name="Gon?alves P."/>
        </authorList>
    </citation>
    <scope>NUCLEOTIDE SEQUENCE [LARGE SCALE GENOMIC DNA]</scope>
</reference>
<organism evidence="9 10">
    <name type="scientific">Sporidiobolus salmonicolor</name>
    <name type="common">Yeast-like fungus</name>
    <name type="synonym">Sporobolomyces salmonicolor</name>
    <dbReference type="NCBI Taxonomy" id="5005"/>
    <lineage>
        <taxon>Eukaryota</taxon>
        <taxon>Fungi</taxon>
        <taxon>Dikarya</taxon>
        <taxon>Basidiomycota</taxon>
        <taxon>Pucciniomycotina</taxon>
        <taxon>Microbotryomycetes</taxon>
        <taxon>Sporidiobolales</taxon>
        <taxon>Sporidiobolaceae</taxon>
        <taxon>Sporobolomyces</taxon>
    </lineage>
</organism>
<evidence type="ECO:0000256" key="6">
    <source>
        <dbReference type="PIRNR" id="PIRNR015840"/>
    </source>
</evidence>
<protein>
    <submittedName>
        <fullName evidence="9">SPOSA6832_02083-mRNA-1:cds</fullName>
    </submittedName>
</protein>
<feature type="region of interest" description="Disordered" evidence="7">
    <location>
        <begin position="1"/>
        <end position="21"/>
    </location>
</feature>
<evidence type="ECO:0000313" key="10">
    <source>
        <dbReference type="Proteomes" id="UP000243876"/>
    </source>
</evidence>
<evidence type="ECO:0000256" key="8">
    <source>
        <dbReference type="SAM" id="Phobius"/>
    </source>
</evidence>
<comment type="subcellular location">
    <subcellularLocation>
        <location evidence="1">Membrane</location>
        <topology evidence="1">Multi-pass membrane protein</topology>
    </subcellularLocation>
</comment>
<name>A0A0D6ELG6_SPOSA</name>
<keyword evidence="4 8" id="KW-1133">Transmembrane helix</keyword>
<feature type="compositionally biased region" description="Basic and acidic residues" evidence="7">
    <location>
        <begin position="9"/>
        <end position="21"/>
    </location>
</feature>
<keyword evidence="3 8" id="KW-0812">Transmembrane</keyword>